<dbReference type="InterPro" id="IPR010998">
    <property type="entry name" value="Integrase_recombinase_N"/>
</dbReference>
<keyword evidence="8" id="KW-1185">Reference proteome</keyword>
<dbReference type="CDD" id="cd00801">
    <property type="entry name" value="INT_P4_C"/>
    <property type="match status" value="1"/>
</dbReference>
<evidence type="ECO:0000313" key="7">
    <source>
        <dbReference type="EMBL" id="SFD00673.1"/>
    </source>
</evidence>
<dbReference type="PANTHER" id="PTHR30629:SF2">
    <property type="entry name" value="PROPHAGE INTEGRASE INTS-RELATED"/>
    <property type="match status" value="1"/>
</dbReference>
<dbReference type="Pfam" id="PF13356">
    <property type="entry name" value="Arm-DNA-bind_3"/>
    <property type="match status" value="1"/>
</dbReference>
<keyword evidence="2" id="KW-0229">DNA integration</keyword>
<dbReference type="EMBL" id="FOMB01000017">
    <property type="protein sequence ID" value="SFD00673.1"/>
    <property type="molecule type" value="Genomic_DNA"/>
</dbReference>
<organism evidence="7 9">
    <name type="scientific">Devosia psychrophila</name>
    <dbReference type="NCBI Taxonomy" id="728005"/>
    <lineage>
        <taxon>Bacteria</taxon>
        <taxon>Pseudomonadati</taxon>
        <taxon>Pseudomonadota</taxon>
        <taxon>Alphaproteobacteria</taxon>
        <taxon>Hyphomicrobiales</taxon>
        <taxon>Devosiaceae</taxon>
        <taxon>Devosia</taxon>
    </lineage>
</organism>
<reference evidence="6 8" key="1">
    <citation type="submission" date="2015-03" db="EMBL/GenBank/DDBJ databases">
        <authorList>
            <person name="Lepp D."/>
            <person name="Hassan Y.I."/>
            <person name="Li X.-Z."/>
            <person name="Zhou T."/>
        </authorList>
    </citation>
    <scope>NUCLEOTIDE SEQUENCE [LARGE SCALE GENOMIC DNA]</scope>
    <source>
        <strain evidence="6 8">Cr7-05</strain>
    </source>
</reference>
<dbReference type="InterPro" id="IPR025166">
    <property type="entry name" value="Integrase_DNA_bind_dom"/>
</dbReference>
<feature type="domain" description="Tyr recombinase" evidence="5">
    <location>
        <begin position="228"/>
        <end position="398"/>
    </location>
</feature>
<dbReference type="InterPro" id="IPR011010">
    <property type="entry name" value="DNA_brk_join_enz"/>
</dbReference>
<gene>
    <name evidence="7" type="ORF">SAMN04488059_11742</name>
    <name evidence="6" type="ORF">WH91_01800</name>
</gene>
<keyword evidence="4" id="KW-0233">DNA recombination</keyword>
<evidence type="ECO:0000256" key="4">
    <source>
        <dbReference type="ARBA" id="ARBA00023172"/>
    </source>
</evidence>
<dbReference type="InterPro" id="IPR002104">
    <property type="entry name" value="Integrase_catalytic"/>
</dbReference>
<dbReference type="OrthoDB" id="9795573at2"/>
<comment type="similarity">
    <text evidence="1">Belongs to the 'phage' integrase family.</text>
</comment>
<dbReference type="InterPro" id="IPR013762">
    <property type="entry name" value="Integrase-like_cat_sf"/>
</dbReference>
<evidence type="ECO:0000256" key="3">
    <source>
        <dbReference type="ARBA" id="ARBA00023125"/>
    </source>
</evidence>
<name>A0A0F5Q141_9HYPH</name>
<dbReference type="Pfam" id="PF00589">
    <property type="entry name" value="Phage_integrase"/>
    <property type="match status" value="1"/>
</dbReference>
<dbReference type="GO" id="GO:0015074">
    <property type="term" value="P:DNA integration"/>
    <property type="evidence" value="ECO:0007669"/>
    <property type="project" value="UniProtKB-KW"/>
</dbReference>
<dbReference type="InterPro" id="IPR050808">
    <property type="entry name" value="Phage_Integrase"/>
</dbReference>
<accession>A0A0F5Q141</accession>
<reference evidence="7 9" key="2">
    <citation type="submission" date="2016-10" db="EMBL/GenBank/DDBJ databases">
        <authorList>
            <person name="de Groot N.N."/>
        </authorList>
    </citation>
    <scope>NUCLEOTIDE SEQUENCE [LARGE SCALE GENOMIC DNA]</scope>
    <source>
        <strain evidence="7 9">CGMCC 1.10210</strain>
    </source>
</reference>
<protein>
    <submittedName>
        <fullName evidence="7">Integrase</fullName>
    </submittedName>
</protein>
<sequence length="424" mass="46212">MAVGKQLSAKAIASPSMAPGMHADGDGLYLIVSPQGAKRWTFVFFMQGKRKEMGLGKLSAVSLLDARDAADAARRMVARGENPIEARRANRADAAAEAGKVVVTFGMAAEAHINAHASGYRNAKHIDQWRMTLSVQRDKAGNLMDTGYCLAIRDTAVAEIDTPEVMSVLLPVWLDKAETASRIRGRIEHVLDAAKVDGHRSGENPARWRGHLKLKLPKRRKLTRGHHAAMPYVDVADFITELHKVEGLGAQALELAILTASRTGEIITAKWHEFDMSGKVWTVPAERMKAGREHRVPLSARAHYILGQLAETRTGDYVFPGKKANAHISNATMSKALGAAGGSDFTVHGFRSAFRDWVGEETSFAEAIAEAALAHIIGDETERAYRRGDALAKRKTLMDAWAAYCLPAPVENVLPMTRRKPTAA</sequence>
<evidence type="ECO:0000256" key="1">
    <source>
        <dbReference type="ARBA" id="ARBA00008857"/>
    </source>
</evidence>
<dbReference type="Gene3D" id="1.10.443.10">
    <property type="entry name" value="Intergrase catalytic core"/>
    <property type="match status" value="1"/>
</dbReference>
<dbReference type="RefSeq" id="WP_046169301.1">
    <property type="nucleotide sequence ID" value="NZ_FOMB01000017.1"/>
</dbReference>
<dbReference type="Pfam" id="PF22022">
    <property type="entry name" value="Phage_int_M"/>
    <property type="match status" value="1"/>
</dbReference>
<dbReference type="PATRIC" id="fig|728005.3.peg.121"/>
<evidence type="ECO:0000313" key="6">
    <source>
        <dbReference type="EMBL" id="KKC34608.1"/>
    </source>
</evidence>
<dbReference type="InterPro" id="IPR038488">
    <property type="entry name" value="Integrase_DNA-bd_sf"/>
</dbReference>
<dbReference type="PANTHER" id="PTHR30629">
    <property type="entry name" value="PROPHAGE INTEGRASE"/>
    <property type="match status" value="1"/>
</dbReference>
<dbReference type="AlphaFoldDB" id="A0A0F5Q141"/>
<keyword evidence="3" id="KW-0238">DNA-binding</keyword>
<dbReference type="STRING" id="728005.SAMN04488059_11742"/>
<dbReference type="GO" id="GO:0003677">
    <property type="term" value="F:DNA binding"/>
    <property type="evidence" value="ECO:0007669"/>
    <property type="project" value="UniProtKB-KW"/>
</dbReference>
<dbReference type="Proteomes" id="UP000182258">
    <property type="component" value="Unassembled WGS sequence"/>
</dbReference>
<dbReference type="Proteomes" id="UP000033519">
    <property type="component" value="Unassembled WGS sequence"/>
</dbReference>
<dbReference type="InterPro" id="IPR053876">
    <property type="entry name" value="Phage_int_M"/>
</dbReference>
<evidence type="ECO:0000313" key="8">
    <source>
        <dbReference type="Proteomes" id="UP000033519"/>
    </source>
</evidence>
<dbReference type="Gene3D" id="1.10.150.130">
    <property type="match status" value="1"/>
</dbReference>
<evidence type="ECO:0000256" key="2">
    <source>
        <dbReference type="ARBA" id="ARBA00022908"/>
    </source>
</evidence>
<evidence type="ECO:0000313" key="9">
    <source>
        <dbReference type="Proteomes" id="UP000182258"/>
    </source>
</evidence>
<proteinExistence type="inferred from homology"/>
<dbReference type="EMBL" id="LAPV01000011">
    <property type="protein sequence ID" value="KKC34608.1"/>
    <property type="molecule type" value="Genomic_DNA"/>
</dbReference>
<dbReference type="PROSITE" id="PS51898">
    <property type="entry name" value="TYR_RECOMBINASE"/>
    <property type="match status" value="1"/>
</dbReference>
<evidence type="ECO:0000259" key="5">
    <source>
        <dbReference type="PROSITE" id="PS51898"/>
    </source>
</evidence>
<dbReference type="GO" id="GO:0006310">
    <property type="term" value="P:DNA recombination"/>
    <property type="evidence" value="ECO:0007669"/>
    <property type="project" value="UniProtKB-KW"/>
</dbReference>
<dbReference type="SUPFAM" id="SSF56349">
    <property type="entry name" value="DNA breaking-rejoining enzymes"/>
    <property type="match status" value="1"/>
</dbReference>
<dbReference type="Gene3D" id="3.30.160.390">
    <property type="entry name" value="Integrase, DNA-binding domain"/>
    <property type="match status" value="1"/>
</dbReference>